<name>A0ABZ3BX30_9GAMM</name>
<accession>A0ABZ3BX30</accession>
<keyword evidence="2" id="KW-1185">Reference proteome</keyword>
<dbReference type="EMBL" id="CP150637">
    <property type="protein sequence ID" value="WZW87073.1"/>
    <property type="molecule type" value="Genomic_DNA"/>
</dbReference>
<protein>
    <submittedName>
        <fullName evidence="1">Uncharacterized protein</fullName>
    </submittedName>
</protein>
<organism evidence="1 2">
    <name type="scientific">Ignatzschineria larvae DSM 13226</name>
    <dbReference type="NCBI Taxonomy" id="1111732"/>
    <lineage>
        <taxon>Bacteria</taxon>
        <taxon>Pseudomonadati</taxon>
        <taxon>Pseudomonadota</taxon>
        <taxon>Gammaproteobacteria</taxon>
        <taxon>Cardiobacteriales</taxon>
        <taxon>Ignatzschineriaceae</taxon>
        <taxon>Ignatzschineria</taxon>
    </lineage>
</organism>
<dbReference type="RefSeq" id="WP_026878496.1">
    <property type="nucleotide sequence ID" value="NZ_AZOD01000009.1"/>
</dbReference>
<evidence type="ECO:0000313" key="2">
    <source>
        <dbReference type="Proteomes" id="UP001449178"/>
    </source>
</evidence>
<evidence type="ECO:0000313" key="1">
    <source>
        <dbReference type="EMBL" id="WZW87073.1"/>
    </source>
</evidence>
<dbReference type="Proteomes" id="UP001449178">
    <property type="component" value="Chromosome"/>
</dbReference>
<proteinExistence type="predicted"/>
<gene>
    <name evidence="1" type="ORF">WMO13_06715</name>
</gene>
<reference evidence="1 2" key="1">
    <citation type="submission" date="2024-03" db="EMBL/GenBank/DDBJ databases">
        <title>Complete Genome Sequence and Annotation of Ignatzschineria larvae DSM 13226.</title>
        <authorList>
            <person name="Cantrell E."/>
            <person name="Burcham Z.M."/>
        </authorList>
    </citation>
    <scope>NUCLEOTIDE SEQUENCE [LARGE SCALE GENOMIC DNA]</scope>
    <source>
        <strain evidence="1 2">DSM 13226</strain>
    </source>
</reference>
<sequence length="149" mass="17730">MAYSAFKDRYQLNKTKYGIEALEAVERNDLVYIFENIYSLSGALESELIDVDFVYRNMSQLNDEQLEKMMLDAHDEEAGQSRRGFSRNQWPRLLLDPAEVHRRTSMIKEDLFFEYRRRKFGEPRPERRYGKIEATPKMILESNGQMSLF</sequence>